<evidence type="ECO:0000313" key="1">
    <source>
        <dbReference type="EMBL" id="NBI30520.1"/>
    </source>
</evidence>
<dbReference type="AlphaFoldDB" id="A0A6N9Q6W5"/>
<dbReference type="OrthoDB" id="2608048at2"/>
<name>A0A6N9Q6W5_9BACL</name>
<comment type="caution">
    <text evidence="1">The sequence shown here is derived from an EMBL/GenBank/DDBJ whole genome shotgun (WGS) entry which is preliminary data.</text>
</comment>
<dbReference type="PROSITE" id="PS51257">
    <property type="entry name" value="PROKAR_LIPOPROTEIN"/>
    <property type="match status" value="1"/>
</dbReference>
<dbReference type="EMBL" id="SIJB01000032">
    <property type="protein sequence ID" value="NBI30520.1"/>
    <property type="molecule type" value="Genomic_DNA"/>
</dbReference>
<sequence length="142" mass="16535">MNKMKLCFYVLNILLILILISCTNNNNNMKEELTLDDVTTTLMEEGIKFKEAERNSRSIFQLELNGVTPNVYAVQDNELSIYIFENEEERNKGMDEFKEKLGSAEIDVDKYTHEINNVTIFYLYQGEDIDEQMENAINKLSS</sequence>
<evidence type="ECO:0008006" key="3">
    <source>
        <dbReference type="Google" id="ProtNLM"/>
    </source>
</evidence>
<dbReference type="RefSeq" id="WP_160647325.1">
    <property type="nucleotide sequence ID" value="NZ_SIJB01000032.1"/>
</dbReference>
<keyword evidence="2" id="KW-1185">Reference proteome</keyword>
<protein>
    <recommendedName>
        <fullName evidence="3">DUF4358 domain-containing protein</fullName>
    </recommendedName>
</protein>
<dbReference type="Proteomes" id="UP000448943">
    <property type="component" value="Unassembled WGS sequence"/>
</dbReference>
<organism evidence="1 2">
    <name type="scientific">Chengkuizengella marina</name>
    <dbReference type="NCBI Taxonomy" id="2507566"/>
    <lineage>
        <taxon>Bacteria</taxon>
        <taxon>Bacillati</taxon>
        <taxon>Bacillota</taxon>
        <taxon>Bacilli</taxon>
        <taxon>Bacillales</taxon>
        <taxon>Paenibacillaceae</taxon>
        <taxon>Chengkuizengella</taxon>
    </lineage>
</organism>
<reference evidence="1 2" key="1">
    <citation type="submission" date="2019-01" db="EMBL/GenBank/DDBJ databases">
        <title>Chengkuizengella sp. nov., isolated from deep-sea sediment of East Pacific Ocean.</title>
        <authorList>
            <person name="Yang J."/>
            <person name="Lai Q."/>
            <person name="Shao Z."/>
        </authorList>
    </citation>
    <scope>NUCLEOTIDE SEQUENCE [LARGE SCALE GENOMIC DNA]</scope>
    <source>
        <strain evidence="1 2">YPA3-1-1</strain>
    </source>
</reference>
<gene>
    <name evidence="1" type="ORF">ERL59_16345</name>
</gene>
<accession>A0A6N9Q6W5</accession>
<evidence type="ECO:0000313" key="2">
    <source>
        <dbReference type="Proteomes" id="UP000448943"/>
    </source>
</evidence>
<proteinExistence type="predicted"/>